<dbReference type="PANTHER" id="PTHR46401:SF2">
    <property type="entry name" value="GLYCOSYLTRANSFERASE WBBK-RELATED"/>
    <property type="match status" value="1"/>
</dbReference>
<dbReference type="SUPFAM" id="SSF53756">
    <property type="entry name" value="UDP-Glycosyltransferase/glycogen phosphorylase"/>
    <property type="match status" value="1"/>
</dbReference>
<dbReference type="Pfam" id="PF00534">
    <property type="entry name" value="Glycos_transf_1"/>
    <property type="match status" value="1"/>
</dbReference>
<dbReference type="Pfam" id="PF12000">
    <property type="entry name" value="Glyco_trans_4_3"/>
    <property type="match status" value="1"/>
</dbReference>
<feature type="domain" description="Glycosyl transferase family 1" evidence="2">
    <location>
        <begin position="213"/>
        <end position="386"/>
    </location>
</feature>
<dbReference type="PANTHER" id="PTHR46401">
    <property type="entry name" value="GLYCOSYLTRANSFERASE WBBK-RELATED"/>
    <property type="match status" value="1"/>
</dbReference>
<feature type="domain" description="Glycosyl transferase family 4" evidence="3">
    <location>
        <begin position="24"/>
        <end position="193"/>
    </location>
</feature>
<protein>
    <submittedName>
        <fullName evidence="4">Glycosyltransferase</fullName>
    </submittedName>
</protein>
<gene>
    <name evidence="4" type="ORF">HRQ87_03195</name>
</gene>
<proteinExistence type="predicted"/>
<comment type="caution">
    <text evidence="4">The sequence shown here is derived from an EMBL/GenBank/DDBJ whole genome shotgun (WGS) entry which is preliminary data.</text>
</comment>
<evidence type="ECO:0000256" key="1">
    <source>
        <dbReference type="ARBA" id="ARBA00022679"/>
    </source>
</evidence>
<organism evidence="4 5">
    <name type="scientific">Parasulfitobacter algicola</name>
    <dbReference type="NCBI Taxonomy" id="2614809"/>
    <lineage>
        <taxon>Bacteria</taxon>
        <taxon>Pseudomonadati</taxon>
        <taxon>Pseudomonadota</taxon>
        <taxon>Alphaproteobacteria</taxon>
        <taxon>Rhodobacterales</taxon>
        <taxon>Roseobacteraceae</taxon>
        <taxon>Parasulfitobacter</taxon>
    </lineage>
</organism>
<accession>A0ABX2IUS4</accession>
<dbReference type="EMBL" id="JABUFE010000001">
    <property type="protein sequence ID" value="NSX53798.1"/>
    <property type="molecule type" value="Genomic_DNA"/>
</dbReference>
<sequence length="425" mass="48784">MNILFIHQNFPGQFKHLAPALAKQGHKVVALTCRFKERKQWQGVDILPYPIQKRHRTSENPLLIDFETKLIRAESCSRSALQLKQTGFEPDVIIAHPGWGESLFLKHVWPNARLGIFCELFYETSDETNYFDKELQEKPSIYAMSRLDIKNTSNHLHFAMADSGLSPTQYQHQTFPLPFRDKISVIHDGIDTNDVRPDSDAVLDLQGFPKFSRNDEIITFVNRNLEPMRGYHVFMRALPKLLKNRPNAQILIVGGDSVSYSKARDDNKSWKQVMIDEVRPDISDDDWARVHFLGRIKYPDFKILLQISSLHIYLTYPFVLSWSLLEAMSTECAIIASNTAPVREVIKHDETGRLVDFFDQDAITSEISQLLDDPQTRTRLGQAARQHVVDHYDLMTKCLPKQLEWVHALYAKDANPQDAADAPGS</sequence>
<keyword evidence="5" id="KW-1185">Reference proteome</keyword>
<keyword evidence="1" id="KW-0808">Transferase</keyword>
<evidence type="ECO:0000259" key="3">
    <source>
        <dbReference type="Pfam" id="PF12000"/>
    </source>
</evidence>
<evidence type="ECO:0000259" key="2">
    <source>
        <dbReference type="Pfam" id="PF00534"/>
    </source>
</evidence>
<name>A0ABX2IUS4_9RHOB</name>
<reference evidence="4 5" key="1">
    <citation type="submission" date="2020-06" db="EMBL/GenBank/DDBJ databases">
        <title>Sulfitobacter algicola sp. nov., isolated from green algae.</title>
        <authorList>
            <person name="Wang C."/>
        </authorList>
    </citation>
    <scope>NUCLEOTIDE SEQUENCE [LARGE SCALE GENOMIC DNA]</scope>
    <source>
        <strain evidence="4 5">1151</strain>
    </source>
</reference>
<dbReference type="RefSeq" id="WP_174135123.1">
    <property type="nucleotide sequence ID" value="NZ_JABUFE010000001.1"/>
</dbReference>
<dbReference type="Gene3D" id="3.40.50.2000">
    <property type="entry name" value="Glycogen Phosphorylase B"/>
    <property type="match status" value="2"/>
</dbReference>
<dbReference type="InterPro" id="IPR022623">
    <property type="entry name" value="Glyco_trans_4"/>
</dbReference>
<dbReference type="Proteomes" id="UP000777935">
    <property type="component" value="Unassembled WGS sequence"/>
</dbReference>
<evidence type="ECO:0000313" key="4">
    <source>
        <dbReference type="EMBL" id="NSX53798.1"/>
    </source>
</evidence>
<dbReference type="InterPro" id="IPR001296">
    <property type="entry name" value="Glyco_trans_1"/>
</dbReference>
<evidence type="ECO:0000313" key="5">
    <source>
        <dbReference type="Proteomes" id="UP000777935"/>
    </source>
</evidence>